<dbReference type="NCBIfam" id="TIGR00589">
    <property type="entry name" value="ogt"/>
    <property type="match status" value="1"/>
</dbReference>
<organism evidence="8 9">
    <name type="scientific">Paracoccus mangrovi</name>
    <dbReference type="NCBI Taxonomy" id="1715645"/>
    <lineage>
        <taxon>Bacteria</taxon>
        <taxon>Pseudomonadati</taxon>
        <taxon>Pseudomonadota</taxon>
        <taxon>Alphaproteobacteria</taxon>
        <taxon>Rhodobacterales</taxon>
        <taxon>Paracoccaceae</taxon>
        <taxon>Paracoccus</taxon>
    </lineage>
</organism>
<dbReference type="InterPro" id="IPR036388">
    <property type="entry name" value="WH-like_DNA-bd_sf"/>
</dbReference>
<dbReference type="PANTHER" id="PTHR10815">
    <property type="entry name" value="METHYLATED-DNA--PROTEIN-CYSTEINE METHYLTRANSFERASE"/>
    <property type="match status" value="1"/>
</dbReference>
<sequence length="202" mass="21648">MPAAPDPHLRLQELLGHAPQAPDGAPRLLAAWFDTPLGEMICVTGEDRLHLLEFVERKVLATEMRRLSRAMRGRIGIGRTALTDRTEAGLAAYFAGTRAEFDLPLAPLGTGFQQKVWAELVRVPAGLRLSYGELAQRIGRPSAVRAVARANGANPIAVVIPCHRILGADGALTGYGGGLWRKRALLDHEDAHFGAPAGQSAP</sequence>
<comment type="catalytic activity">
    <reaction evidence="6">
        <text>a 6-O-methyl-2'-deoxyguanosine in DNA + L-cysteinyl-[protein] = S-methyl-L-cysteinyl-[protein] + a 2'-deoxyguanosine in DNA</text>
        <dbReference type="Rhea" id="RHEA:24000"/>
        <dbReference type="Rhea" id="RHEA-COMP:10131"/>
        <dbReference type="Rhea" id="RHEA-COMP:10132"/>
        <dbReference type="Rhea" id="RHEA-COMP:11367"/>
        <dbReference type="Rhea" id="RHEA-COMP:11368"/>
        <dbReference type="ChEBI" id="CHEBI:29950"/>
        <dbReference type="ChEBI" id="CHEBI:82612"/>
        <dbReference type="ChEBI" id="CHEBI:85445"/>
        <dbReference type="ChEBI" id="CHEBI:85448"/>
        <dbReference type="EC" id="2.1.1.63"/>
    </reaction>
</comment>
<evidence type="ECO:0000313" key="8">
    <source>
        <dbReference type="EMBL" id="MFC3529644.1"/>
    </source>
</evidence>
<evidence type="ECO:0000256" key="3">
    <source>
        <dbReference type="ARBA" id="ARBA00022679"/>
    </source>
</evidence>
<evidence type="ECO:0000256" key="4">
    <source>
        <dbReference type="ARBA" id="ARBA00022763"/>
    </source>
</evidence>
<evidence type="ECO:0000259" key="7">
    <source>
        <dbReference type="Pfam" id="PF01035"/>
    </source>
</evidence>
<evidence type="ECO:0000256" key="2">
    <source>
        <dbReference type="ARBA" id="ARBA00022603"/>
    </source>
</evidence>
<feature type="domain" description="Methylated-DNA-[protein]-cysteine S-methyltransferase DNA binding" evidence="7">
    <location>
        <begin position="112"/>
        <end position="190"/>
    </location>
</feature>
<dbReference type="InterPro" id="IPR014048">
    <property type="entry name" value="MethylDNA_cys_MeTrfase_DNA-bd"/>
</dbReference>
<evidence type="ECO:0000313" key="9">
    <source>
        <dbReference type="Proteomes" id="UP001595721"/>
    </source>
</evidence>
<dbReference type="EMBL" id="JBHRXJ010000013">
    <property type="protein sequence ID" value="MFC3529644.1"/>
    <property type="molecule type" value="Genomic_DNA"/>
</dbReference>
<dbReference type="Gene3D" id="1.10.10.10">
    <property type="entry name" value="Winged helix-like DNA-binding domain superfamily/Winged helix DNA-binding domain"/>
    <property type="match status" value="1"/>
</dbReference>
<dbReference type="PANTHER" id="PTHR10815:SF5">
    <property type="entry name" value="METHYLATED-DNA--PROTEIN-CYSTEINE METHYLTRANSFERASE"/>
    <property type="match status" value="1"/>
</dbReference>
<dbReference type="CDD" id="cd06445">
    <property type="entry name" value="ATase"/>
    <property type="match status" value="1"/>
</dbReference>
<dbReference type="SUPFAM" id="SSF53155">
    <property type="entry name" value="Methylated DNA-protein cysteine methyltransferase domain"/>
    <property type="match status" value="1"/>
</dbReference>
<dbReference type="InterPro" id="IPR001497">
    <property type="entry name" value="MethylDNA_cys_MeTrfase_AS"/>
</dbReference>
<keyword evidence="3 8" id="KW-0808">Transferase</keyword>
<dbReference type="RefSeq" id="WP_377745768.1">
    <property type="nucleotide sequence ID" value="NZ_JBHRXJ010000013.1"/>
</dbReference>
<reference evidence="9" key="1">
    <citation type="journal article" date="2019" name="Int. J. Syst. Evol. Microbiol.">
        <title>The Global Catalogue of Microorganisms (GCM) 10K type strain sequencing project: providing services to taxonomists for standard genome sequencing and annotation.</title>
        <authorList>
            <consortium name="The Broad Institute Genomics Platform"/>
            <consortium name="The Broad Institute Genome Sequencing Center for Infectious Disease"/>
            <person name="Wu L."/>
            <person name="Ma J."/>
        </authorList>
    </citation>
    <scope>NUCLEOTIDE SEQUENCE [LARGE SCALE GENOMIC DNA]</scope>
    <source>
        <strain evidence="9">KCTC 42899</strain>
    </source>
</reference>
<dbReference type="Pfam" id="PF01035">
    <property type="entry name" value="DNA_binding_1"/>
    <property type="match status" value="1"/>
</dbReference>
<keyword evidence="2 8" id="KW-0489">Methyltransferase</keyword>
<dbReference type="InterPro" id="IPR036217">
    <property type="entry name" value="MethylDNA_cys_MeTrfase_DNAb"/>
</dbReference>
<dbReference type="Proteomes" id="UP001595721">
    <property type="component" value="Unassembled WGS sequence"/>
</dbReference>
<dbReference type="SUPFAM" id="SSF46767">
    <property type="entry name" value="Methylated DNA-protein cysteine methyltransferase, C-terminal domain"/>
    <property type="match status" value="1"/>
</dbReference>
<dbReference type="InterPro" id="IPR036631">
    <property type="entry name" value="MGMT_N_sf"/>
</dbReference>
<dbReference type="Gene3D" id="3.30.160.70">
    <property type="entry name" value="Methylated DNA-protein cysteine methyltransferase domain"/>
    <property type="match status" value="1"/>
</dbReference>
<accession>A0ABV7R5K7</accession>
<dbReference type="EC" id="2.1.1.63" evidence="8"/>
<keyword evidence="4" id="KW-0227">DNA damage</keyword>
<evidence type="ECO:0000256" key="5">
    <source>
        <dbReference type="ARBA" id="ARBA00023204"/>
    </source>
</evidence>
<keyword evidence="9" id="KW-1185">Reference proteome</keyword>
<evidence type="ECO:0000256" key="1">
    <source>
        <dbReference type="ARBA" id="ARBA00001286"/>
    </source>
</evidence>
<dbReference type="GO" id="GO:0032259">
    <property type="term" value="P:methylation"/>
    <property type="evidence" value="ECO:0007669"/>
    <property type="project" value="UniProtKB-KW"/>
</dbReference>
<comment type="caution">
    <text evidence="8">The sequence shown here is derived from an EMBL/GenBank/DDBJ whole genome shotgun (WGS) entry which is preliminary data.</text>
</comment>
<proteinExistence type="predicted"/>
<dbReference type="GO" id="GO:0003908">
    <property type="term" value="F:methylated-DNA-[protein]-cysteine S-methyltransferase activity"/>
    <property type="evidence" value="ECO:0007669"/>
    <property type="project" value="UniProtKB-EC"/>
</dbReference>
<dbReference type="PROSITE" id="PS00374">
    <property type="entry name" value="MGMT"/>
    <property type="match status" value="1"/>
</dbReference>
<comment type="catalytic activity">
    <reaction evidence="1">
        <text>a 4-O-methyl-thymidine in DNA + L-cysteinyl-[protein] = a thymidine in DNA + S-methyl-L-cysteinyl-[protein]</text>
        <dbReference type="Rhea" id="RHEA:53428"/>
        <dbReference type="Rhea" id="RHEA-COMP:10131"/>
        <dbReference type="Rhea" id="RHEA-COMP:10132"/>
        <dbReference type="Rhea" id="RHEA-COMP:13555"/>
        <dbReference type="Rhea" id="RHEA-COMP:13556"/>
        <dbReference type="ChEBI" id="CHEBI:29950"/>
        <dbReference type="ChEBI" id="CHEBI:82612"/>
        <dbReference type="ChEBI" id="CHEBI:137386"/>
        <dbReference type="ChEBI" id="CHEBI:137387"/>
        <dbReference type="EC" id="2.1.1.63"/>
    </reaction>
</comment>
<protein>
    <submittedName>
        <fullName evidence="8">Methylated-DNA--[protein]-cysteine S-methyltransferase</fullName>
        <ecNumber evidence="8">2.1.1.63</ecNumber>
    </submittedName>
</protein>
<keyword evidence="5" id="KW-0234">DNA repair</keyword>
<evidence type="ECO:0000256" key="6">
    <source>
        <dbReference type="ARBA" id="ARBA00049348"/>
    </source>
</evidence>
<name>A0ABV7R5K7_9RHOB</name>
<gene>
    <name evidence="8" type="ORF">ACFOMH_15810</name>
</gene>